<dbReference type="RefSeq" id="XP_011293493.2">
    <property type="nucleotide sequence ID" value="XM_011295191.3"/>
</dbReference>
<feature type="domain" description="Hpc2-related" evidence="3">
    <location>
        <begin position="125"/>
        <end position="175"/>
    </location>
</feature>
<dbReference type="RefSeq" id="XP_019893150.2">
    <property type="nucleotide sequence ID" value="XM_020037591.2"/>
</dbReference>
<evidence type="ECO:0000259" key="4">
    <source>
        <dbReference type="Pfam" id="PF14075"/>
    </source>
</evidence>
<keyword evidence="1" id="KW-0597">Phosphoprotein</keyword>
<dbReference type="KEGG" id="mde:101887406"/>
<dbReference type="VEuPathDB" id="VectorBase:MDOMA2_020365"/>
<dbReference type="InterPro" id="IPR026947">
    <property type="entry name" value="UBN_middle_dom"/>
</dbReference>
<feature type="compositionally biased region" description="Low complexity" evidence="2">
    <location>
        <begin position="290"/>
        <end position="306"/>
    </location>
</feature>
<organism evidence="5">
    <name type="scientific">Musca domestica</name>
    <name type="common">House fly</name>
    <dbReference type="NCBI Taxonomy" id="7370"/>
    <lineage>
        <taxon>Eukaryota</taxon>
        <taxon>Metazoa</taxon>
        <taxon>Ecdysozoa</taxon>
        <taxon>Arthropoda</taxon>
        <taxon>Hexapoda</taxon>
        <taxon>Insecta</taxon>
        <taxon>Pterygota</taxon>
        <taxon>Neoptera</taxon>
        <taxon>Endopterygota</taxon>
        <taxon>Diptera</taxon>
        <taxon>Brachycera</taxon>
        <taxon>Muscomorpha</taxon>
        <taxon>Muscoidea</taxon>
        <taxon>Muscidae</taxon>
        <taxon>Musca</taxon>
    </lineage>
</organism>
<dbReference type="EnsemblMetazoa" id="MDOA006851-RF">
    <property type="protein sequence ID" value="MDOA006851-PF"/>
    <property type="gene ID" value="MDOA006851"/>
</dbReference>
<evidence type="ECO:0008006" key="6">
    <source>
        <dbReference type="Google" id="ProtNLM"/>
    </source>
</evidence>
<feature type="compositionally biased region" description="Basic and acidic residues" evidence="2">
    <location>
        <begin position="182"/>
        <end position="192"/>
    </location>
</feature>
<feature type="compositionally biased region" description="Acidic residues" evidence="2">
    <location>
        <begin position="211"/>
        <end position="242"/>
    </location>
</feature>
<name>A0A1I8MNM0_MUSDO</name>
<dbReference type="GO" id="GO:0006325">
    <property type="term" value="P:chromatin organization"/>
    <property type="evidence" value="ECO:0007669"/>
    <property type="project" value="TreeGrafter"/>
</dbReference>
<feature type="compositionally biased region" description="Low complexity" evidence="2">
    <location>
        <begin position="673"/>
        <end position="691"/>
    </location>
</feature>
<feature type="compositionally biased region" description="Polar residues" evidence="2">
    <location>
        <begin position="721"/>
        <end position="737"/>
    </location>
</feature>
<dbReference type="RefSeq" id="XP_019893152.2">
    <property type="nucleotide sequence ID" value="XM_020037593.2"/>
</dbReference>
<dbReference type="RefSeq" id="XP_011293495.2">
    <property type="nucleotide sequence ID" value="XM_011295193.3"/>
</dbReference>
<feature type="compositionally biased region" description="Acidic residues" evidence="2">
    <location>
        <begin position="364"/>
        <end position="385"/>
    </location>
</feature>
<evidence type="ECO:0000256" key="1">
    <source>
        <dbReference type="ARBA" id="ARBA00022553"/>
    </source>
</evidence>
<feature type="compositionally biased region" description="Basic and acidic residues" evidence="2">
    <location>
        <begin position="410"/>
        <end position="423"/>
    </location>
</feature>
<gene>
    <name evidence="5" type="primary">101887406</name>
</gene>
<sequence length="948" mass="104180">MSEAKRVTLTTISSTVSSSLLTAGSSRFGAEFLAPTGKSAAPASSSSSKNGCKTLRLNVELFQTDCNQYPEFDYSKLVHVEKKKLKKLKQKTNGFSDPFEDNDDDVARIAKELERKYGNAYVSGRGKNKRDEIDIGLGYDESDSFIDNTEAYDEMLPDEVETIEGGFYINCGALEFKKLHTESTTTKTDEIIKMPNRPKKPVISSSSEDSSSSDDDDDEEDDDDDSDDDEDDEEEDSAEDASVETTKSKSSSSAPAVDKKLKVTLNPNKKKASNPPLENGNNPKKRKIKNITSGVSSGSSSNSPKPVTDDLASDSEKERNAKKLEKTTTVKDMLKAQRDNFLKAQTTSDIKTGNGKVKGKASSGDDDDGESSDDSDEEDDDDSDNSDSNQSAPKAQTDKKSASSNEDNQGNEKLRSTDTKLPDLEPDVLGSVVEFREGIKAKNLLGKKFQFDDNLSESFLKIDDALLCIDKGDRSMVYAHLEYQLLQPKYFFLRKARQLREKEEKLKTKRAFNKLQKAVTETMPIVIASYDAEMRRYAELQAANVNSEQPPKMPKKKFPWNPNLRNLLYDVYQVRWTSYPVLGKKKENLEDFITSYMSKKVVEIWPKGWMRYEELQKEIERRKNAIKKAKEKEKSKTLLPAVPNAAAVQHAITSNTVTFSTQPNPPPETNPRSNANSDTDSVASSSNTSSSLKRKNTDPNPSNKQTKAAKAAKLNGEQHKSSNTKNMATGLDLTSPNKKSDHSINHIISPTSMAAAQQATTSSIFSATVAALSQPLKHSSNTHVIDLDNYTCPSEIMQQAAAANAALASYTMTSSSSNTNTVSRRESSGADSEIEIVGYFPPKSNVNKKQKTNSRSATPNSSNQTGSEKTYNNNNNSKKKQPPSSTITSGALNLLGVEGYNKMVNAFMDLGEHLQVQPILSSPGTAANQLQSRPSTSSSPMPPNVPHQ</sequence>
<dbReference type="InterPro" id="IPR014840">
    <property type="entry name" value="HRD"/>
</dbReference>
<evidence type="ECO:0000259" key="3">
    <source>
        <dbReference type="Pfam" id="PF08729"/>
    </source>
</evidence>
<protein>
    <recommendedName>
        <fullName evidence="6">Hpc2-related domain-containing protein</fullName>
    </recommendedName>
</protein>
<dbReference type="AlphaFoldDB" id="A0A1I8MNM0"/>
<dbReference type="EnsemblMetazoa" id="MDOA006851-RD">
    <property type="protein sequence ID" value="MDOA006851-PD"/>
    <property type="gene ID" value="MDOA006851"/>
</dbReference>
<dbReference type="EnsemblMetazoa" id="MDOA006851-RE">
    <property type="protein sequence ID" value="MDOA006851-PE"/>
    <property type="gene ID" value="MDOA006851"/>
</dbReference>
<accession>A0A1I8MNM0</accession>
<dbReference type="GO" id="GO:0005634">
    <property type="term" value="C:nucleus"/>
    <property type="evidence" value="ECO:0007669"/>
    <property type="project" value="TreeGrafter"/>
</dbReference>
<dbReference type="VEuPathDB" id="VectorBase:MDOA006851"/>
<feature type="compositionally biased region" description="Basic and acidic residues" evidence="2">
    <location>
        <begin position="314"/>
        <end position="341"/>
    </location>
</feature>
<evidence type="ECO:0000313" key="5">
    <source>
        <dbReference type="EnsemblMetazoa" id="MDOA006851-PF"/>
    </source>
</evidence>
<dbReference type="STRING" id="7370.A0A1I8MNM0"/>
<dbReference type="eggNOG" id="KOG4786">
    <property type="taxonomic scope" value="Eukaryota"/>
</dbReference>
<dbReference type="OrthoDB" id="68076at2759"/>
<feature type="region of interest" description="Disordered" evidence="2">
    <location>
        <begin position="837"/>
        <end position="887"/>
    </location>
</feature>
<feature type="region of interest" description="Disordered" evidence="2">
    <location>
        <begin position="657"/>
        <end position="740"/>
    </location>
</feature>
<reference evidence="5" key="1">
    <citation type="submission" date="2020-05" db="UniProtKB">
        <authorList>
            <consortium name="EnsemblMetazoa"/>
        </authorList>
    </citation>
    <scope>IDENTIFICATION</scope>
    <source>
        <strain evidence="5">Aabys</strain>
    </source>
</reference>
<feature type="domain" description="Ubinuclein middle" evidence="4">
    <location>
        <begin position="423"/>
        <end position="617"/>
    </location>
</feature>
<dbReference type="PANTHER" id="PTHR21669">
    <property type="entry name" value="CAPZ-INTERACTING PROTEIN AND RELATED PROTEINS"/>
    <property type="match status" value="1"/>
</dbReference>
<feature type="region of interest" description="Disordered" evidence="2">
    <location>
        <begin position="182"/>
        <end position="423"/>
    </location>
</feature>
<feature type="compositionally biased region" description="Polar residues" evidence="2">
    <location>
        <begin position="853"/>
        <end position="871"/>
    </location>
</feature>
<evidence type="ECO:0000256" key="2">
    <source>
        <dbReference type="SAM" id="MobiDB-lite"/>
    </source>
</evidence>
<dbReference type="Pfam" id="PF08729">
    <property type="entry name" value="HUN"/>
    <property type="match status" value="1"/>
</dbReference>
<dbReference type="RefSeq" id="XP_019893151.2">
    <property type="nucleotide sequence ID" value="XM_020037592.2"/>
</dbReference>
<proteinExistence type="predicted"/>
<dbReference type="Pfam" id="PF14075">
    <property type="entry name" value="UBN_AB"/>
    <property type="match status" value="1"/>
</dbReference>
<dbReference type="PANTHER" id="PTHR21669:SF28">
    <property type="entry name" value="YEMANUCLEIN"/>
    <property type="match status" value="1"/>
</dbReference>
<feature type="region of interest" description="Disordered" evidence="2">
    <location>
        <begin position="924"/>
        <end position="948"/>
    </location>
</feature>